<accession>A0A3G1B0Z2</accession>
<gene>
    <name evidence="1" type="ORF">SU86_004755</name>
</gene>
<reference evidence="1 2" key="1">
    <citation type="journal article" date="2016" name="Sci. Rep.">
        <title>A novel ammonia-oxidizing archaeon from wastewater treatment plant: Its enrichment, physiological and genomic characteristics.</title>
        <authorList>
            <person name="Li Y."/>
            <person name="Ding K."/>
            <person name="Wen X."/>
            <person name="Zhang B."/>
            <person name="Shen B."/>
            <person name="Yang Y."/>
        </authorList>
    </citation>
    <scope>NUCLEOTIDE SEQUENCE [LARGE SCALE GENOMIC DNA]</scope>
    <source>
        <strain evidence="1 2">SAT1</strain>
    </source>
</reference>
<dbReference type="InterPro" id="IPR011991">
    <property type="entry name" value="ArsR-like_HTH"/>
</dbReference>
<dbReference type="InterPro" id="IPR036388">
    <property type="entry name" value="WH-like_DNA-bd_sf"/>
</dbReference>
<protein>
    <submittedName>
        <fullName evidence="1">Uncharacterized protein</fullName>
    </submittedName>
</protein>
<keyword evidence="2" id="KW-1185">Reference proteome</keyword>
<dbReference type="AlphaFoldDB" id="A0A3G1B0Z2"/>
<name>A0A3G1B0Z2_9ARCH</name>
<evidence type="ECO:0000313" key="2">
    <source>
        <dbReference type="Proteomes" id="UP000266745"/>
    </source>
</evidence>
<dbReference type="EMBL" id="CP011097">
    <property type="protein sequence ID" value="AJZ75792.1"/>
    <property type="molecule type" value="Genomic_DNA"/>
</dbReference>
<dbReference type="RefSeq" id="WP_048188647.1">
    <property type="nucleotide sequence ID" value="NZ_CP011097.1"/>
</dbReference>
<organism evidence="1 2">
    <name type="scientific">Candidatus Nitrosotenuis cloacae</name>
    <dbReference type="NCBI Taxonomy" id="1603555"/>
    <lineage>
        <taxon>Archaea</taxon>
        <taxon>Nitrososphaerota</taxon>
        <taxon>Candidatus Nitrosotenuis</taxon>
    </lineage>
</organism>
<dbReference type="OrthoDB" id="319083at2157"/>
<dbReference type="SUPFAM" id="SSF46785">
    <property type="entry name" value="Winged helix' DNA-binding domain"/>
    <property type="match status" value="1"/>
</dbReference>
<dbReference type="CDD" id="cd00090">
    <property type="entry name" value="HTH_ARSR"/>
    <property type="match status" value="1"/>
</dbReference>
<dbReference type="KEGG" id="tah:SU86_004755"/>
<dbReference type="Proteomes" id="UP000266745">
    <property type="component" value="Chromosome"/>
</dbReference>
<evidence type="ECO:0000313" key="1">
    <source>
        <dbReference type="EMBL" id="AJZ75792.1"/>
    </source>
</evidence>
<proteinExistence type="predicted"/>
<dbReference type="GeneID" id="24875707"/>
<dbReference type="InterPro" id="IPR036390">
    <property type="entry name" value="WH_DNA-bd_sf"/>
</dbReference>
<dbReference type="Gene3D" id="1.10.10.10">
    <property type="entry name" value="Winged helix-like DNA-binding domain superfamily/Winged helix DNA-binding domain"/>
    <property type="match status" value="1"/>
</dbReference>
<sequence length="109" mass="12234">MKAKTKLIQDKALEEGPLEHLFPCSTSKILDFLCVFKKYDYSISDIAKNAGITFKTALNEIRKLESQGVLVNSRDVGKAKMYQLNPDSAQAQSINKLALDLAFKRLKVK</sequence>